<dbReference type="EMBL" id="VSSQ01027629">
    <property type="protein sequence ID" value="MPM76973.1"/>
    <property type="molecule type" value="Genomic_DNA"/>
</dbReference>
<dbReference type="Gene3D" id="2.60.40.10">
    <property type="entry name" value="Immunoglobulins"/>
    <property type="match status" value="1"/>
</dbReference>
<dbReference type="Pfam" id="PF17936">
    <property type="entry name" value="Big_6"/>
    <property type="match status" value="1"/>
</dbReference>
<name>A0A645CJ75_9ZZZZ</name>
<protein>
    <recommendedName>
        <fullName evidence="1">Bacterial Ig domain-containing protein</fullName>
    </recommendedName>
</protein>
<evidence type="ECO:0000313" key="2">
    <source>
        <dbReference type="EMBL" id="MPM76973.1"/>
    </source>
</evidence>
<sequence>MILLLEGGNASLPAPTVASAAGSAISGTTISFGYVEVYLSENGLVSPLGSTVADKNGNFTFTAAEPLTGKQVLLLVSDALGNTSCFSAAVKAS</sequence>
<organism evidence="2">
    <name type="scientific">bioreactor metagenome</name>
    <dbReference type="NCBI Taxonomy" id="1076179"/>
    <lineage>
        <taxon>unclassified sequences</taxon>
        <taxon>metagenomes</taxon>
        <taxon>ecological metagenomes</taxon>
    </lineage>
</organism>
<accession>A0A645CJ75</accession>
<dbReference type="InterPro" id="IPR041498">
    <property type="entry name" value="Big_6"/>
</dbReference>
<evidence type="ECO:0000259" key="1">
    <source>
        <dbReference type="Pfam" id="PF17936"/>
    </source>
</evidence>
<proteinExistence type="predicted"/>
<reference evidence="2" key="1">
    <citation type="submission" date="2019-08" db="EMBL/GenBank/DDBJ databases">
        <authorList>
            <person name="Kucharzyk K."/>
            <person name="Murdoch R.W."/>
            <person name="Higgins S."/>
            <person name="Loffler F."/>
        </authorList>
    </citation>
    <scope>NUCLEOTIDE SEQUENCE</scope>
</reference>
<dbReference type="AlphaFoldDB" id="A0A645CJ75"/>
<gene>
    <name evidence="2" type="ORF">SDC9_123972</name>
</gene>
<comment type="caution">
    <text evidence="2">The sequence shown here is derived from an EMBL/GenBank/DDBJ whole genome shotgun (WGS) entry which is preliminary data.</text>
</comment>
<feature type="domain" description="Bacterial Ig" evidence="1">
    <location>
        <begin position="16"/>
        <end position="84"/>
    </location>
</feature>
<dbReference type="InterPro" id="IPR013783">
    <property type="entry name" value="Ig-like_fold"/>
</dbReference>